<keyword evidence="3" id="KW-1185">Reference proteome</keyword>
<evidence type="ECO:0000313" key="3">
    <source>
        <dbReference type="Proteomes" id="UP000501780"/>
    </source>
</evidence>
<dbReference type="Pfam" id="PF08885">
    <property type="entry name" value="GSCFA"/>
    <property type="match status" value="1"/>
</dbReference>
<accession>A0A6H0KVX8</accession>
<dbReference type="InterPro" id="IPR014982">
    <property type="entry name" value="GSCFA"/>
</dbReference>
<dbReference type="GO" id="GO:0016788">
    <property type="term" value="F:hydrolase activity, acting on ester bonds"/>
    <property type="evidence" value="ECO:0007669"/>
    <property type="project" value="UniProtKB-ARBA"/>
</dbReference>
<dbReference type="Proteomes" id="UP000501780">
    <property type="component" value="Chromosome"/>
</dbReference>
<organism evidence="2 3">
    <name type="scientific">Bacteroides faecium</name>
    <dbReference type="NCBI Taxonomy" id="2715212"/>
    <lineage>
        <taxon>Bacteria</taxon>
        <taxon>Pseudomonadati</taxon>
        <taxon>Bacteroidota</taxon>
        <taxon>Bacteroidia</taxon>
        <taxon>Bacteroidales</taxon>
        <taxon>Bacteroidaceae</taxon>
        <taxon>Bacteroides</taxon>
    </lineage>
</organism>
<name>A0A6H0KVX8_9BACE</name>
<dbReference type="SUPFAM" id="SSF52266">
    <property type="entry name" value="SGNH hydrolase"/>
    <property type="match status" value="1"/>
</dbReference>
<protein>
    <submittedName>
        <fullName evidence="2">GSCFA domain-containing protein</fullName>
    </submittedName>
</protein>
<dbReference type="KEGG" id="bfc:BacF7301_10140"/>
<dbReference type="RefSeq" id="WP_167967164.1">
    <property type="nucleotide sequence ID" value="NZ_CP050831.1"/>
</dbReference>
<feature type="domain" description="GSCFA" evidence="1">
    <location>
        <begin position="21"/>
        <end position="258"/>
    </location>
</feature>
<evidence type="ECO:0000259" key="1">
    <source>
        <dbReference type="Pfam" id="PF08885"/>
    </source>
</evidence>
<dbReference type="InterPro" id="IPR036514">
    <property type="entry name" value="SGNH_hydro_sf"/>
</dbReference>
<dbReference type="EMBL" id="CP050831">
    <property type="protein sequence ID" value="QIU97472.1"/>
    <property type="molecule type" value="Genomic_DNA"/>
</dbReference>
<sequence>MDFRTFVELPSGFLPATHAGRILMMGSCFAENMGKLLIEAKFQLDLNPFGILYNPFSISAALVEILKGKVYLAEDLFSYKDLWHSPMHHGSFSASTPEETLLNINTRLQHAHQFVSELDWLMLTFGTAYVYEQKDTGHVVSNCHKLPENRFTRRLLTVEEIVSEYTSLITSLAARNPNLKILFTVSPIRHIRDGMHANQLSKSTLLLAVDRLQQLFPQHVFYFPSYEIVLDELRDYRFYADDMLHPSPLAIRYLWERFSETFFSADTKQIMADVEDIRRDLAHKPFHPASEAYQRFLGQIVLKIERLIGKYPYLDFQKETELCHMRLNP</sequence>
<gene>
    <name evidence="2" type="ORF">BacF7301_10140</name>
</gene>
<reference evidence="2 3" key="1">
    <citation type="submission" date="2020-03" db="EMBL/GenBank/DDBJ databases">
        <title>Genomic analysis of Bacteroides faecium CBA7301.</title>
        <authorList>
            <person name="Kim J."/>
            <person name="Roh S.W."/>
        </authorList>
    </citation>
    <scope>NUCLEOTIDE SEQUENCE [LARGE SCALE GENOMIC DNA]</scope>
    <source>
        <strain evidence="2 3">CBA7301</strain>
    </source>
</reference>
<evidence type="ECO:0000313" key="2">
    <source>
        <dbReference type="EMBL" id="QIU97472.1"/>
    </source>
</evidence>
<proteinExistence type="predicted"/>
<dbReference type="Gene3D" id="3.40.50.1110">
    <property type="entry name" value="SGNH hydrolase"/>
    <property type="match status" value="1"/>
</dbReference>
<dbReference type="AlphaFoldDB" id="A0A6H0KVX8"/>